<reference evidence="4" key="1">
    <citation type="submission" date="2020-10" db="EMBL/GenBank/DDBJ databases">
        <title>ChiBAC.</title>
        <authorList>
            <person name="Zenner C."/>
            <person name="Hitch T.C.A."/>
            <person name="Clavel T."/>
        </authorList>
    </citation>
    <scope>NUCLEOTIDE SEQUENCE</scope>
    <source>
        <strain evidence="4">DSM 107454</strain>
    </source>
</reference>
<dbReference type="InterPro" id="IPR051465">
    <property type="entry name" value="Cell_Envelope_Struct_Comp"/>
</dbReference>
<gene>
    <name evidence="4" type="ORF">INF28_10820</name>
</gene>
<organism evidence="4 5">
    <name type="scientific">Ructibacterium gallinarum</name>
    <dbReference type="NCBI Taxonomy" id="2779355"/>
    <lineage>
        <taxon>Bacteria</taxon>
        <taxon>Bacillati</taxon>
        <taxon>Bacillota</taxon>
        <taxon>Clostridia</taxon>
        <taxon>Eubacteriales</taxon>
        <taxon>Oscillospiraceae</taxon>
        <taxon>Ructibacterium</taxon>
    </lineage>
</organism>
<proteinExistence type="predicted"/>
<dbReference type="Proteomes" id="UP000806542">
    <property type="component" value="Unassembled WGS sequence"/>
</dbReference>
<feature type="chain" id="PRO_5038693955" evidence="2">
    <location>
        <begin position="27"/>
        <end position="891"/>
    </location>
</feature>
<keyword evidence="1" id="KW-0677">Repeat</keyword>
<dbReference type="RefSeq" id="WP_226393492.1">
    <property type="nucleotide sequence ID" value="NZ_JADCKB010000028.1"/>
</dbReference>
<evidence type="ECO:0000256" key="1">
    <source>
        <dbReference type="ARBA" id="ARBA00022737"/>
    </source>
</evidence>
<dbReference type="InterPro" id="IPR001119">
    <property type="entry name" value="SLH_dom"/>
</dbReference>
<dbReference type="Pfam" id="PF00395">
    <property type="entry name" value="SLH"/>
    <property type="match status" value="1"/>
</dbReference>
<evidence type="ECO:0000313" key="4">
    <source>
        <dbReference type="EMBL" id="MBE5040951.1"/>
    </source>
</evidence>
<comment type="caution">
    <text evidence="4">The sequence shown here is derived from an EMBL/GenBank/DDBJ whole genome shotgun (WGS) entry which is preliminary data.</text>
</comment>
<sequence length="891" mass="97761">MLKKGIHLLLAFLLCITGLSSVNVFAAEEVSESIIVEMQAFDIVRGDEEGNLNLDDAVSRAEFSAMMVRMLKMEEWYYTDYAFTDVSTADWFYEDVMRLTTVGIIAGFEDGTFRPNHSITTAEAAKMIVVALGYGGEAEASGGYPSGYVAMASKLGVLYGADIASEALTRADVIIMLYNSMDISLLEPEFIGSDNLMVSGTTIRDLHLYQGSNGIFAKKKGYVTATPEIWLITPYPDLQPNEVVIDGVVMDANGYDVTSYLGMEVTYYVSGDNELGPYTLQGISPTDKNTVYEFDEETYVGRSGNNLTVYEENRTRNYRMDDFCILVRNLRPIMAPTDKDFTLSRGNVRMIDNNGDHAIDYVFIEEFESVLIERVSEDEIWLDATTPYHDLVYFDVLKNSDITYFIEDAEGNALNPEELTAGSVLSIISDGSNVYKMILGQEETITGMITSLNGEDGKEFIAIDGTEYDLEPGSDFDITVGIEVTCALNFRGEVASIKQAENTYSYGYALATAQDGFSYKVKMLCPGPFKAEVKIEDEDEDDAVETQILKGSNSDVVTLFLAEKVRVNGEKIEDSEAANIMSQNGIVKYRLNSDNQISVVDTPELVGTDIMGSAQKRKYNGYEQIFGGIGAGAFAVTEETSVLCIPDYEGVTSDKDYLATVEILDGSTYVVNGYDMDAEDEVAKLIVIEVPLRYSTAGDLEEDAPAVLENVITQLDEEGNEIKVLVYWQDGEQKTTEVDSDCDVSDLQAGDVFLAALGATSENILQIQKIVSLVGIEPGSVSLGSGSSSLLGGTINTGYPMKIAYNKIDDANNRRVDVVTLGLDNNCLQQRNININVRNAPDVYIYDAKRNVVSVGDTSMIPPCGTNTADADMVMVYEKDLKVQLVVIVTQ</sequence>
<accession>A0A9D5LZJ5</accession>
<dbReference type="AlphaFoldDB" id="A0A9D5LZJ5"/>
<dbReference type="PROSITE" id="PS51272">
    <property type="entry name" value="SLH"/>
    <property type="match status" value="1"/>
</dbReference>
<evidence type="ECO:0000256" key="2">
    <source>
        <dbReference type="SAM" id="SignalP"/>
    </source>
</evidence>
<dbReference type="PANTHER" id="PTHR43308:SF5">
    <property type="entry name" value="S-LAYER PROTEIN _ PEPTIDOGLYCAN ENDO-BETA-N-ACETYLGLUCOSAMINIDASE"/>
    <property type="match status" value="1"/>
</dbReference>
<evidence type="ECO:0000313" key="5">
    <source>
        <dbReference type="Proteomes" id="UP000806542"/>
    </source>
</evidence>
<keyword evidence="5" id="KW-1185">Reference proteome</keyword>
<dbReference type="EMBL" id="JADCKB010000028">
    <property type="protein sequence ID" value="MBE5040951.1"/>
    <property type="molecule type" value="Genomic_DNA"/>
</dbReference>
<feature type="signal peptide" evidence="2">
    <location>
        <begin position="1"/>
        <end position="26"/>
    </location>
</feature>
<dbReference type="PANTHER" id="PTHR43308">
    <property type="entry name" value="OUTER MEMBRANE PROTEIN ALPHA-RELATED"/>
    <property type="match status" value="1"/>
</dbReference>
<name>A0A9D5LZJ5_9FIRM</name>
<protein>
    <submittedName>
        <fullName evidence="4">S-layer homology domain-containing protein</fullName>
    </submittedName>
</protein>
<keyword evidence="2" id="KW-0732">Signal</keyword>
<evidence type="ECO:0000259" key="3">
    <source>
        <dbReference type="PROSITE" id="PS51272"/>
    </source>
</evidence>
<feature type="domain" description="SLH" evidence="3">
    <location>
        <begin position="79"/>
        <end position="142"/>
    </location>
</feature>